<dbReference type="Pfam" id="PF13489">
    <property type="entry name" value="Methyltransf_23"/>
    <property type="match status" value="1"/>
</dbReference>
<accession>A0ABM7YXQ4</accession>
<reference evidence="1" key="1">
    <citation type="submission" date="2022-04" db="EMBL/GenBank/DDBJ databases">
        <title>Complete genome sequence of a cyanobacterium, Nostoc sp. SO-36, isolated in Antarctica.</title>
        <authorList>
            <person name="Kanesaki Y."/>
            <person name="Effendi D."/>
            <person name="Sakamoto T."/>
            <person name="Ohtani S."/>
            <person name="Awai K."/>
        </authorList>
    </citation>
    <scope>NUCLEOTIDE SEQUENCE</scope>
    <source>
        <strain evidence="1">SO-36</strain>
    </source>
</reference>
<dbReference type="GO" id="GO:0008168">
    <property type="term" value="F:methyltransferase activity"/>
    <property type="evidence" value="ECO:0007669"/>
    <property type="project" value="UniProtKB-KW"/>
</dbReference>
<dbReference type="Gene3D" id="3.40.50.150">
    <property type="entry name" value="Vaccinia Virus protein VP39"/>
    <property type="match status" value="1"/>
</dbReference>
<proteinExistence type="predicted"/>
<dbReference type="GO" id="GO:0032259">
    <property type="term" value="P:methylation"/>
    <property type="evidence" value="ECO:0007669"/>
    <property type="project" value="UniProtKB-KW"/>
</dbReference>
<keyword evidence="2" id="KW-1185">Reference proteome</keyword>
<name>A0ABM7YXQ4_NOSCO</name>
<dbReference type="CDD" id="cd02440">
    <property type="entry name" value="AdoMet_MTases"/>
    <property type="match status" value="1"/>
</dbReference>
<keyword evidence="1" id="KW-0489">Methyltransferase</keyword>
<keyword evidence="1" id="KW-0808">Transferase</keyword>
<dbReference type="EMBL" id="AP025732">
    <property type="protein sequence ID" value="BDI15402.1"/>
    <property type="molecule type" value="Genomic_DNA"/>
</dbReference>
<sequence length="247" mass="28569">MTKISVPSFLSGYWADSFNLKQHLQGFLNIDAETLDLKLEAGGQQMAKLGHKDFDWEQATAFYREKVGEFYLFDLGAWHLASYDYIENTLLLIVDHAQGRVLDFGGGIGTHTIAAALCPKVEQVFYCDINPISRDFVRYRTEQLGLKNKITFSDEIPAEETLDTIICFDVLEHLPDPSQQILQFHKLMEPEGKVILNWCFFKGVNQEHPFHIDDPQVVDTFFKTIQSNFLEIFHPYNMTARCYRKWS</sequence>
<dbReference type="Proteomes" id="UP001055453">
    <property type="component" value="Chromosome"/>
</dbReference>
<gene>
    <name evidence="1" type="ORF">ANSO36C_12040</name>
</gene>
<dbReference type="InterPro" id="IPR029063">
    <property type="entry name" value="SAM-dependent_MTases_sf"/>
</dbReference>
<organism evidence="1 2">
    <name type="scientific">Nostoc cf. commune SO-36</name>
    <dbReference type="NCBI Taxonomy" id="449208"/>
    <lineage>
        <taxon>Bacteria</taxon>
        <taxon>Bacillati</taxon>
        <taxon>Cyanobacteriota</taxon>
        <taxon>Cyanophyceae</taxon>
        <taxon>Nostocales</taxon>
        <taxon>Nostocaceae</taxon>
        <taxon>Nostoc</taxon>
    </lineage>
</organism>
<dbReference type="RefSeq" id="WP_251958794.1">
    <property type="nucleotide sequence ID" value="NZ_AP025732.1"/>
</dbReference>
<dbReference type="SUPFAM" id="SSF53335">
    <property type="entry name" value="S-adenosyl-L-methionine-dependent methyltransferases"/>
    <property type="match status" value="1"/>
</dbReference>
<evidence type="ECO:0000313" key="1">
    <source>
        <dbReference type="EMBL" id="BDI15402.1"/>
    </source>
</evidence>
<protein>
    <submittedName>
        <fullName evidence="1">SAM-dependent methyltransferase</fullName>
    </submittedName>
</protein>
<evidence type="ECO:0000313" key="2">
    <source>
        <dbReference type="Proteomes" id="UP001055453"/>
    </source>
</evidence>